<protein>
    <recommendedName>
        <fullName evidence="1">SGNH hydrolase-type esterase domain-containing protein</fullName>
    </recommendedName>
</protein>
<dbReference type="PANTHER" id="PTHR30383:SF24">
    <property type="entry name" value="THIOESTERASE 1_PROTEASE 1_LYSOPHOSPHOLIPASE L1"/>
    <property type="match status" value="1"/>
</dbReference>
<dbReference type="AlphaFoldDB" id="A0A0F9LGR8"/>
<dbReference type="PANTHER" id="PTHR30383">
    <property type="entry name" value="THIOESTERASE 1/PROTEASE 1/LYSOPHOSPHOLIPASE L1"/>
    <property type="match status" value="1"/>
</dbReference>
<gene>
    <name evidence="2" type="ORF">LCGC14_1511320</name>
</gene>
<evidence type="ECO:0000313" key="2">
    <source>
        <dbReference type="EMBL" id="KKM63450.1"/>
    </source>
</evidence>
<comment type="caution">
    <text evidence="2">The sequence shown here is derived from an EMBL/GenBank/DDBJ whole genome shotgun (WGS) entry which is preliminary data.</text>
</comment>
<dbReference type="Gene3D" id="3.40.50.1110">
    <property type="entry name" value="SGNH hydrolase"/>
    <property type="match status" value="1"/>
</dbReference>
<organism evidence="2">
    <name type="scientific">marine sediment metagenome</name>
    <dbReference type="NCBI Taxonomy" id="412755"/>
    <lineage>
        <taxon>unclassified sequences</taxon>
        <taxon>metagenomes</taxon>
        <taxon>ecological metagenomes</taxon>
    </lineage>
</organism>
<reference evidence="2" key="1">
    <citation type="journal article" date="2015" name="Nature">
        <title>Complex archaea that bridge the gap between prokaryotes and eukaryotes.</title>
        <authorList>
            <person name="Spang A."/>
            <person name="Saw J.H."/>
            <person name="Jorgensen S.L."/>
            <person name="Zaremba-Niedzwiedzka K."/>
            <person name="Martijn J."/>
            <person name="Lind A.E."/>
            <person name="van Eijk R."/>
            <person name="Schleper C."/>
            <person name="Guy L."/>
            <person name="Ettema T.J."/>
        </authorList>
    </citation>
    <scope>NUCLEOTIDE SEQUENCE</scope>
</reference>
<dbReference type="GO" id="GO:0004622">
    <property type="term" value="F:phosphatidylcholine lysophospholipase activity"/>
    <property type="evidence" value="ECO:0007669"/>
    <property type="project" value="TreeGrafter"/>
</dbReference>
<dbReference type="SUPFAM" id="SSF52266">
    <property type="entry name" value="SGNH hydrolase"/>
    <property type="match status" value="1"/>
</dbReference>
<evidence type="ECO:0000259" key="1">
    <source>
        <dbReference type="Pfam" id="PF13472"/>
    </source>
</evidence>
<dbReference type="CDD" id="cd01822">
    <property type="entry name" value="Lysophospholipase_L1_like"/>
    <property type="match status" value="1"/>
</dbReference>
<dbReference type="InterPro" id="IPR036514">
    <property type="entry name" value="SGNH_hydro_sf"/>
</dbReference>
<dbReference type="InterPro" id="IPR013830">
    <property type="entry name" value="SGNH_hydro"/>
</dbReference>
<proteinExistence type="predicted"/>
<accession>A0A0F9LGR8</accession>
<sequence length="213" mass="23696">MFFKRQFWLALLVSLFLSNGAFASTSTLLVMGDSLSAAHNLRPEQGWVSLLENQLSESHPDINIVNASVSGETTQGGLSRFSQLLTEHKPQWVILELGANDALRGYPLAQATKNLESMIEQAQKIEAKVLLIGNQIPQNYGQRYTEMFFNLYKDIASKYQLAYVPFMLKNVALNKDLMQADGLHPNKDGQPVVLQNILPALQPLLNNNQPAGK</sequence>
<dbReference type="EMBL" id="LAZR01011095">
    <property type="protein sequence ID" value="KKM63450.1"/>
    <property type="molecule type" value="Genomic_DNA"/>
</dbReference>
<dbReference type="InterPro" id="IPR051532">
    <property type="entry name" value="Ester_Hydrolysis_Enzymes"/>
</dbReference>
<dbReference type="Pfam" id="PF13472">
    <property type="entry name" value="Lipase_GDSL_2"/>
    <property type="match status" value="1"/>
</dbReference>
<name>A0A0F9LGR8_9ZZZZ</name>
<feature type="domain" description="SGNH hydrolase-type esterase" evidence="1">
    <location>
        <begin position="30"/>
        <end position="190"/>
    </location>
</feature>